<evidence type="ECO:0000313" key="3">
    <source>
        <dbReference type="EMBL" id="ADL52506.1"/>
    </source>
</evidence>
<sequence length="155" mass="16946">MNVEYISPFLAACAEIFKQVLNREFTKKQPFVKQGLIPLHDVSICIGINGDAKGNFYLNMSRDTAMSIASTMMGGFEVNDLDEISTSAISELCNMIGGHTGMQFAAKSLTIDITPPDIIVTLPHAASQRNYKNQTICVPLMIEDTGIVEIDISVE</sequence>
<dbReference type="HOGENOM" id="CLU_116290_1_1_9"/>
<dbReference type="Pfam" id="PF13690">
    <property type="entry name" value="CheX"/>
    <property type="match status" value="1"/>
</dbReference>
<keyword evidence="4" id="KW-1185">Reference proteome</keyword>
<dbReference type="PANTHER" id="PTHR39452:SF1">
    <property type="entry name" value="CHEY-P PHOSPHATASE CHEX"/>
    <property type="match status" value="1"/>
</dbReference>
<organism evidence="3 4">
    <name type="scientific">Clostridium cellulovorans (strain ATCC 35296 / DSM 3052 / OCM 3 / 743B)</name>
    <dbReference type="NCBI Taxonomy" id="573061"/>
    <lineage>
        <taxon>Bacteria</taxon>
        <taxon>Bacillati</taxon>
        <taxon>Bacillota</taxon>
        <taxon>Clostridia</taxon>
        <taxon>Eubacteriales</taxon>
        <taxon>Clostridiaceae</taxon>
        <taxon>Clostridium</taxon>
    </lineage>
</organism>
<evidence type="ECO:0000259" key="2">
    <source>
        <dbReference type="Pfam" id="PF13690"/>
    </source>
</evidence>
<protein>
    <submittedName>
        <fullName evidence="3">CheC domain protein</fullName>
    </submittedName>
</protein>
<dbReference type="STRING" id="573061.Clocel_2809"/>
<evidence type="ECO:0000256" key="1">
    <source>
        <dbReference type="ARBA" id="ARBA00022500"/>
    </source>
</evidence>
<dbReference type="OrthoDB" id="9788100at2"/>
<dbReference type="SUPFAM" id="SSF103039">
    <property type="entry name" value="CheC-like"/>
    <property type="match status" value="1"/>
</dbReference>
<dbReference type="KEGG" id="ccb:Clocel_2809"/>
<dbReference type="InterPro" id="IPR038756">
    <property type="entry name" value="CheX-like"/>
</dbReference>
<dbReference type="InterPro" id="IPR028976">
    <property type="entry name" value="CheC-like_sf"/>
</dbReference>
<accession>D9SS59</accession>
<dbReference type="CDD" id="cd17906">
    <property type="entry name" value="CheX"/>
    <property type="match status" value="1"/>
</dbReference>
<keyword evidence="1" id="KW-0145">Chemotaxis</keyword>
<feature type="domain" description="Chemotaxis phosphatase CheX-like" evidence="2">
    <location>
        <begin position="42"/>
        <end position="134"/>
    </location>
</feature>
<dbReference type="RefSeq" id="WP_010074604.1">
    <property type="nucleotide sequence ID" value="NC_014393.1"/>
</dbReference>
<name>D9SS59_CLOC7</name>
<dbReference type="eggNOG" id="COG1406">
    <property type="taxonomic scope" value="Bacteria"/>
</dbReference>
<gene>
    <name evidence="3" type="ordered locus">Clocel_2809</name>
</gene>
<dbReference type="EMBL" id="CP002160">
    <property type="protein sequence ID" value="ADL52506.1"/>
    <property type="molecule type" value="Genomic_DNA"/>
</dbReference>
<dbReference type="Proteomes" id="UP000002730">
    <property type="component" value="Chromosome"/>
</dbReference>
<dbReference type="PANTHER" id="PTHR39452">
    <property type="entry name" value="CHEY-P PHOSPHATASE CHEX"/>
    <property type="match status" value="1"/>
</dbReference>
<reference evidence="3 4" key="1">
    <citation type="submission" date="2010-08" db="EMBL/GenBank/DDBJ databases">
        <title>Complete sequence of Clostridium cellulovorans 743B.</title>
        <authorList>
            <consortium name="US DOE Joint Genome Institute"/>
            <person name="Lucas S."/>
            <person name="Copeland A."/>
            <person name="Lapidus A."/>
            <person name="Cheng J.-F."/>
            <person name="Bruce D."/>
            <person name="Goodwin L."/>
            <person name="Pitluck S."/>
            <person name="Chertkov O."/>
            <person name="Detter J.C."/>
            <person name="Han C."/>
            <person name="Tapia R."/>
            <person name="Land M."/>
            <person name="Hauser L."/>
            <person name="Chang Y.-J."/>
            <person name="Jeffries C."/>
            <person name="Kyrpides N."/>
            <person name="Ivanova N."/>
            <person name="Mikhailova N."/>
            <person name="Hemme C.L."/>
            <person name="Woyke T."/>
        </authorList>
    </citation>
    <scope>NUCLEOTIDE SEQUENCE [LARGE SCALE GENOMIC DNA]</scope>
    <source>
        <strain evidence="4">ATCC 35296 / DSM 3052 / OCM 3 / 743B</strain>
    </source>
</reference>
<evidence type="ECO:0000313" key="4">
    <source>
        <dbReference type="Proteomes" id="UP000002730"/>
    </source>
</evidence>
<dbReference type="Gene3D" id="3.40.1550.10">
    <property type="entry name" value="CheC-like"/>
    <property type="match status" value="1"/>
</dbReference>
<dbReference type="InterPro" id="IPR028051">
    <property type="entry name" value="CheX-like_dom"/>
</dbReference>
<dbReference type="AlphaFoldDB" id="D9SS59"/>
<proteinExistence type="predicted"/>
<dbReference type="GO" id="GO:0006935">
    <property type="term" value="P:chemotaxis"/>
    <property type="evidence" value="ECO:0007669"/>
    <property type="project" value="UniProtKB-KW"/>
</dbReference>